<organism evidence="5 6">
    <name type="scientific">Olsenella porci</name>
    <dbReference type="NCBI Taxonomy" id="2652279"/>
    <lineage>
        <taxon>Bacteria</taxon>
        <taxon>Bacillati</taxon>
        <taxon>Actinomycetota</taxon>
        <taxon>Coriobacteriia</taxon>
        <taxon>Coriobacteriales</taxon>
        <taxon>Atopobiaceae</taxon>
        <taxon>Olsenella</taxon>
    </lineage>
</organism>
<dbReference type="Proteomes" id="UP000469325">
    <property type="component" value="Unassembled WGS sequence"/>
</dbReference>
<evidence type="ECO:0000313" key="6">
    <source>
        <dbReference type="Proteomes" id="UP000469325"/>
    </source>
</evidence>
<dbReference type="Pfam" id="PF14512">
    <property type="entry name" value="TM1586_NiRdase"/>
    <property type="match status" value="1"/>
</dbReference>
<keyword evidence="2" id="KW-0288">FMN</keyword>
<dbReference type="SUPFAM" id="SSF55469">
    <property type="entry name" value="FMN-dependent nitroreductase-like"/>
    <property type="match status" value="2"/>
</dbReference>
<protein>
    <submittedName>
        <fullName evidence="5">Nitroreductase</fullName>
    </submittedName>
</protein>
<dbReference type="Gene3D" id="3.40.109.30">
    <property type="entry name" value="putative nitroreductase (tm1586), domain 2"/>
    <property type="match status" value="1"/>
</dbReference>
<keyword evidence="6" id="KW-1185">Reference proteome</keyword>
<evidence type="ECO:0000256" key="3">
    <source>
        <dbReference type="ARBA" id="ARBA00023002"/>
    </source>
</evidence>
<sequence>MDSSTIKARKSVRTFSDKPIPDEIMAKLEDFTKQDTNPFGVPITFRFLDRRRDGVSSPVIVGANTYVAAKYRRQEDAELGFGCSFERFVLLATSLGLGTVWLAATIDRKAFERAMGVGSDEVMPAVTPLGYAADKRSVRESLMRRNMKSDERAPFESLFFRGDFGHPLGEGEAGGLLGPLQMVRWSPSATNKQPWRLVVDGGRVHFFERRTKGYARESTGDIQKVDMGIAACHFQIAAQDAGLVGTFMKSDPGIEAPEATDYVTTFAISGEVSGA</sequence>
<dbReference type="PANTHER" id="PTHR23026:SF90">
    <property type="entry name" value="IODOTYROSINE DEIODINASE 1"/>
    <property type="match status" value="1"/>
</dbReference>
<accession>A0A6N7XCQ4</accession>
<keyword evidence="1" id="KW-0285">Flavoprotein</keyword>
<reference evidence="5 6" key="1">
    <citation type="submission" date="2019-08" db="EMBL/GenBank/DDBJ databases">
        <title>In-depth cultivation of the pig gut microbiome towards novel bacterial diversity and tailored functional studies.</title>
        <authorList>
            <person name="Wylensek D."/>
            <person name="Hitch T.C.A."/>
            <person name="Clavel T."/>
        </authorList>
    </citation>
    <scope>NUCLEOTIDE SEQUENCE [LARGE SCALE GENOMIC DNA]</scope>
    <source>
        <strain evidence="5 6">CA-Schmier-601-WT-1</strain>
    </source>
</reference>
<dbReference type="RefSeq" id="WP_154436088.1">
    <property type="nucleotide sequence ID" value="NZ_VUNC01000009.1"/>
</dbReference>
<evidence type="ECO:0000313" key="5">
    <source>
        <dbReference type="EMBL" id="MST73372.1"/>
    </source>
</evidence>
<evidence type="ECO:0000256" key="2">
    <source>
        <dbReference type="ARBA" id="ARBA00022643"/>
    </source>
</evidence>
<comment type="caution">
    <text evidence="5">The sequence shown here is derived from an EMBL/GenBank/DDBJ whole genome shotgun (WGS) entry which is preliminary data.</text>
</comment>
<dbReference type="Gene3D" id="3.40.109.10">
    <property type="entry name" value="NADH Oxidase"/>
    <property type="match status" value="1"/>
</dbReference>
<name>A0A6N7XCQ4_9ACTN</name>
<evidence type="ECO:0000259" key="4">
    <source>
        <dbReference type="Pfam" id="PF14512"/>
    </source>
</evidence>
<evidence type="ECO:0000256" key="1">
    <source>
        <dbReference type="ARBA" id="ARBA00022630"/>
    </source>
</evidence>
<gene>
    <name evidence="5" type="ORF">FYJ68_09705</name>
</gene>
<dbReference type="AlphaFoldDB" id="A0A6N7XCQ4"/>
<keyword evidence="3" id="KW-0560">Oxidoreductase</keyword>
<dbReference type="InterPro" id="IPR050627">
    <property type="entry name" value="Nitroreductase/BluB"/>
</dbReference>
<dbReference type="PANTHER" id="PTHR23026">
    <property type="entry name" value="NADPH NITROREDUCTASE"/>
    <property type="match status" value="1"/>
</dbReference>
<dbReference type="GO" id="GO:0016491">
    <property type="term" value="F:oxidoreductase activity"/>
    <property type="evidence" value="ECO:0007669"/>
    <property type="project" value="UniProtKB-KW"/>
</dbReference>
<dbReference type="EMBL" id="VUNC01000009">
    <property type="protein sequence ID" value="MST73372.1"/>
    <property type="molecule type" value="Genomic_DNA"/>
</dbReference>
<dbReference type="InterPro" id="IPR000415">
    <property type="entry name" value="Nitroreductase-like"/>
</dbReference>
<proteinExistence type="predicted"/>
<dbReference type="InterPro" id="IPR029478">
    <property type="entry name" value="TM1586_NiRdase"/>
</dbReference>
<feature type="domain" description="Putative nitroreductase TM1586" evidence="4">
    <location>
        <begin position="5"/>
        <end position="238"/>
    </location>
</feature>